<protein>
    <submittedName>
        <fullName evidence="1">Uncharacterized protein</fullName>
    </submittedName>
</protein>
<comment type="caution">
    <text evidence="1">The sequence shown here is derived from an EMBL/GenBank/DDBJ whole genome shotgun (WGS) entry which is preliminary data.</text>
</comment>
<dbReference type="EMBL" id="NMPR01000061">
    <property type="protein sequence ID" value="KAA8632137.1"/>
    <property type="molecule type" value="Genomic_DNA"/>
</dbReference>
<evidence type="ECO:0000313" key="2">
    <source>
        <dbReference type="Proteomes" id="UP000433876"/>
    </source>
</evidence>
<proteinExistence type="predicted"/>
<gene>
    <name evidence="1" type="ORF">SMACR_07008</name>
</gene>
<sequence length="86" mass="9441">MSDCGHTTQEISTTPNVAFPSTDRRGFLDYSNVPQPWKRAGVTFLRDVEKPDAYDPYAEDSIDTKEIKLLYSPGAYDDGTGGLGGH</sequence>
<dbReference type="VEuPathDB" id="FungiDB:SMAC_07008"/>
<evidence type="ECO:0000313" key="1">
    <source>
        <dbReference type="EMBL" id="KAA8632137.1"/>
    </source>
</evidence>
<name>A0A8S8ZMW6_SORMA</name>
<reference evidence="1 2" key="1">
    <citation type="submission" date="2017-07" db="EMBL/GenBank/DDBJ databases">
        <title>Genome sequence of the Sordaria macrospora wild type strain R19027.</title>
        <authorList>
            <person name="Nowrousian M."/>
            <person name="Teichert I."/>
            <person name="Kueck U."/>
        </authorList>
    </citation>
    <scope>NUCLEOTIDE SEQUENCE [LARGE SCALE GENOMIC DNA]</scope>
    <source>
        <strain evidence="1 2">R19027</strain>
        <tissue evidence="1">Mycelium</tissue>
    </source>
</reference>
<organism evidence="1 2">
    <name type="scientific">Sordaria macrospora</name>
    <dbReference type="NCBI Taxonomy" id="5147"/>
    <lineage>
        <taxon>Eukaryota</taxon>
        <taxon>Fungi</taxon>
        <taxon>Dikarya</taxon>
        <taxon>Ascomycota</taxon>
        <taxon>Pezizomycotina</taxon>
        <taxon>Sordariomycetes</taxon>
        <taxon>Sordariomycetidae</taxon>
        <taxon>Sordariales</taxon>
        <taxon>Sordariaceae</taxon>
        <taxon>Sordaria</taxon>
    </lineage>
</organism>
<dbReference type="Proteomes" id="UP000433876">
    <property type="component" value="Unassembled WGS sequence"/>
</dbReference>
<accession>A0A8S8ZMW6</accession>
<dbReference type="AlphaFoldDB" id="A0A8S8ZMW6"/>